<feature type="transmembrane region" description="Helical" evidence="13">
    <location>
        <begin position="300"/>
        <end position="323"/>
    </location>
</feature>
<feature type="domain" description="Plastocyanin-like" evidence="14">
    <location>
        <begin position="653"/>
        <end position="758"/>
    </location>
</feature>
<name>A0ABP5DU39_9MICO</name>
<evidence type="ECO:0000256" key="10">
    <source>
        <dbReference type="ARBA" id="ARBA00023008"/>
    </source>
</evidence>
<dbReference type="Pfam" id="PF07732">
    <property type="entry name" value="Cu-oxidase_3"/>
    <property type="match status" value="1"/>
</dbReference>
<keyword evidence="17" id="KW-1185">Reference proteome</keyword>
<feature type="region of interest" description="Disordered" evidence="12">
    <location>
        <begin position="778"/>
        <end position="921"/>
    </location>
</feature>
<evidence type="ECO:0000256" key="11">
    <source>
        <dbReference type="ARBA" id="ARBA00049340"/>
    </source>
</evidence>
<dbReference type="Proteomes" id="UP001500013">
    <property type="component" value="Unassembled WGS sequence"/>
</dbReference>
<comment type="subunit">
    <text evidence="4">Homotrimer.</text>
</comment>
<evidence type="ECO:0000256" key="5">
    <source>
        <dbReference type="ARBA" id="ARBA00011882"/>
    </source>
</evidence>
<evidence type="ECO:0000259" key="14">
    <source>
        <dbReference type="Pfam" id="PF07732"/>
    </source>
</evidence>
<feature type="transmembrane region" description="Helical" evidence="13">
    <location>
        <begin position="338"/>
        <end position="360"/>
    </location>
</feature>
<evidence type="ECO:0000256" key="3">
    <source>
        <dbReference type="ARBA" id="ARBA00010609"/>
    </source>
</evidence>
<keyword evidence="8" id="KW-0677">Repeat</keyword>
<feature type="compositionally biased region" description="Basic and acidic residues" evidence="12">
    <location>
        <begin position="1"/>
        <end position="13"/>
    </location>
</feature>
<dbReference type="Pfam" id="PF13473">
    <property type="entry name" value="Cupredoxin_1"/>
    <property type="match status" value="1"/>
</dbReference>
<feature type="transmembrane region" description="Helical" evidence="13">
    <location>
        <begin position="405"/>
        <end position="426"/>
    </location>
</feature>
<dbReference type="InterPro" id="IPR045087">
    <property type="entry name" value="Cu-oxidase_fam"/>
</dbReference>
<dbReference type="Gene3D" id="2.60.40.420">
    <property type="entry name" value="Cupredoxins - blue copper proteins"/>
    <property type="match status" value="2"/>
</dbReference>
<evidence type="ECO:0000256" key="13">
    <source>
        <dbReference type="SAM" id="Phobius"/>
    </source>
</evidence>
<feature type="compositionally biased region" description="Basic residues" evidence="12">
    <location>
        <begin position="882"/>
        <end position="906"/>
    </location>
</feature>
<evidence type="ECO:0000313" key="17">
    <source>
        <dbReference type="Proteomes" id="UP001500013"/>
    </source>
</evidence>
<feature type="compositionally biased region" description="Basic residues" evidence="12">
    <location>
        <begin position="841"/>
        <end position="853"/>
    </location>
</feature>
<evidence type="ECO:0000256" key="2">
    <source>
        <dbReference type="ARBA" id="ARBA00001973"/>
    </source>
</evidence>
<evidence type="ECO:0000256" key="6">
    <source>
        <dbReference type="ARBA" id="ARBA00017290"/>
    </source>
</evidence>
<protein>
    <recommendedName>
        <fullName evidence="6">Copper-containing nitrite reductase</fullName>
        <ecNumber evidence="5">1.7.2.1</ecNumber>
    </recommendedName>
</protein>
<proteinExistence type="inferred from homology"/>
<dbReference type="SUPFAM" id="SSF49503">
    <property type="entry name" value="Cupredoxins"/>
    <property type="match status" value="2"/>
</dbReference>
<feature type="region of interest" description="Disordered" evidence="12">
    <location>
        <begin position="1"/>
        <end position="41"/>
    </location>
</feature>
<feature type="transmembrane region" description="Helical" evidence="13">
    <location>
        <begin position="170"/>
        <end position="191"/>
    </location>
</feature>
<evidence type="ECO:0000256" key="12">
    <source>
        <dbReference type="SAM" id="MobiDB-lite"/>
    </source>
</evidence>
<evidence type="ECO:0000313" key="16">
    <source>
        <dbReference type="EMBL" id="GAA1984142.1"/>
    </source>
</evidence>
<keyword evidence="13" id="KW-1133">Transmembrane helix</keyword>
<evidence type="ECO:0000256" key="9">
    <source>
        <dbReference type="ARBA" id="ARBA00023002"/>
    </source>
</evidence>
<feature type="transmembrane region" description="Helical" evidence="13">
    <location>
        <begin position="114"/>
        <end position="132"/>
    </location>
</feature>
<organism evidence="16 17">
    <name type="scientific">Terrabacter lapilli</name>
    <dbReference type="NCBI Taxonomy" id="436231"/>
    <lineage>
        <taxon>Bacteria</taxon>
        <taxon>Bacillati</taxon>
        <taxon>Actinomycetota</taxon>
        <taxon>Actinomycetes</taxon>
        <taxon>Micrococcales</taxon>
        <taxon>Intrasporangiaceae</taxon>
        <taxon>Terrabacter</taxon>
    </lineage>
</organism>
<dbReference type="PRINTS" id="PR00695">
    <property type="entry name" value="CUNO2RDTASE"/>
</dbReference>
<dbReference type="InterPro" id="IPR036927">
    <property type="entry name" value="Cyt_c_oxase-like_su1_sf"/>
</dbReference>
<dbReference type="SUPFAM" id="SSF81442">
    <property type="entry name" value="Cytochrome c oxidase subunit I-like"/>
    <property type="match status" value="1"/>
</dbReference>
<dbReference type="PANTHER" id="PTHR11709">
    <property type="entry name" value="MULTI-COPPER OXIDASE"/>
    <property type="match status" value="1"/>
</dbReference>
<keyword evidence="9" id="KW-0560">Oxidoreductase</keyword>
<evidence type="ECO:0000256" key="1">
    <source>
        <dbReference type="ARBA" id="ARBA00001960"/>
    </source>
</evidence>
<dbReference type="EMBL" id="BAAAPU010000007">
    <property type="protein sequence ID" value="GAA1984142.1"/>
    <property type="molecule type" value="Genomic_DNA"/>
</dbReference>
<feature type="transmembrane region" description="Helical" evidence="13">
    <location>
        <begin position="72"/>
        <end position="93"/>
    </location>
</feature>
<sequence length="921" mass="98016">MPLSDRLTRRGEEPPAALPTARPAGAPTGRSSAATLSGRGSWPLRDHPTTLWLTAALVVVGVGRGLPASDWLVVHLVLLGAVTHAVMVWSTHFTQALLKTPPTLDGRRQQGRRLALLVLGTALVLVGVPAGWWPVTLGGATCAATAVTWHGVQLWRRLRAALPGRFRITIRYYLAAAACMPLGATFGVLLARQPADPWHGRLLVAHTVTMGLGWLGLTVTGTLVTLWPTMLRSRMDDRAERLARQALPILGASLTLTVVAALVDVRSLASAALLGYAAGLAWWGRALLAPARRSAPRRFATVSAAAALGWFVATVVGVAVLVLRAPDWAGVGEQYDRVAAALAVGFALQLVLAALSHLVPGVLGGGPSAVRAGLEPFERAAPFRVVVLNASVLLWVLPLPAPARVAVAVAACLTVASFLPLVGLSVRESVRARKVSDPVPAGPVARVPLPEKPFWSSNQIPAGLSLLALAVAASLGLPGASPDSIATDVAPTGHTTTVRVVAEDLQFIPSTVTVPHGDRLVVELTNRDSTTTHDLVVDAGVRTPRLAPGASTRLDVGVVSRSLVGWCSVVGHRQMGMVLHIQVSGARADADGASPTGSPAMGTAGGHSSPMAGAQGQPGHLAMDPGFTAYDPVLPGLTTERTHRVTLTVEEREQQVAPGRWQRRWTYNGTSPGPTLHGRVGDVFVVTLVNHASMGHSIDSHAGSRAPDAVMRTVPPGGSLTYRFTATRAGIWMYHCATMPMSAHISAGLFGAVVIEPPGLPTVDRSYLLVQSEAHLGAGTAKGCRERGRRRQGAVRHPRRRQLQRHRRPVRRPAADRAGGGPGPLLGARRRAQPRNELPCRRRAARRRLRRGRLAAAAGNRGRQPEPVARCRTGRVRGDRLRRARPLRVRRPRHGRRRARRPRHRGREAVTTRTPRRKGTS</sequence>
<evidence type="ECO:0000256" key="7">
    <source>
        <dbReference type="ARBA" id="ARBA00022723"/>
    </source>
</evidence>
<dbReference type="InterPro" id="IPR028096">
    <property type="entry name" value="EfeO_Cupredoxin"/>
</dbReference>
<evidence type="ECO:0000259" key="15">
    <source>
        <dbReference type="Pfam" id="PF13473"/>
    </source>
</evidence>
<dbReference type="InterPro" id="IPR001287">
    <property type="entry name" value="NO2-reductase_Cu"/>
</dbReference>
<gene>
    <name evidence="16" type="ORF">GCM10009817_26970</name>
</gene>
<comment type="similarity">
    <text evidence="3">Belongs to the multicopper oxidase family.</text>
</comment>
<dbReference type="RefSeq" id="WP_344063294.1">
    <property type="nucleotide sequence ID" value="NZ_BAAAPU010000007.1"/>
</dbReference>
<feature type="region of interest" description="Disordered" evidence="12">
    <location>
        <begin position="588"/>
        <end position="621"/>
    </location>
</feature>
<feature type="transmembrane region" description="Helical" evidence="13">
    <location>
        <begin position="246"/>
        <end position="263"/>
    </location>
</feature>
<keyword evidence="10" id="KW-0186">Copper</keyword>
<feature type="compositionally biased region" description="Basic residues" evidence="12">
    <location>
        <begin position="787"/>
        <end position="811"/>
    </location>
</feature>
<feature type="transmembrane region" description="Helical" evidence="13">
    <location>
        <begin position="269"/>
        <end position="288"/>
    </location>
</feature>
<feature type="transmembrane region" description="Helical" evidence="13">
    <location>
        <begin position="49"/>
        <end position="66"/>
    </location>
</feature>
<feature type="transmembrane region" description="Helical" evidence="13">
    <location>
        <begin position="138"/>
        <end position="158"/>
    </location>
</feature>
<dbReference type="InterPro" id="IPR011707">
    <property type="entry name" value="Cu-oxidase-like_N"/>
</dbReference>
<accession>A0ABP5DU39</accession>
<comment type="catalytic activity">
    <reaction evidence="11">
        <text>nitric oxide + Fe(III)-[cytochrome c] + H2O = Fe(II)-[cytochrome c] + nitrite + 2 H(+)</text>
        <dbReference type="Rhea" id="RHEA:15233"/>
        <dbReference type="Rhea" id="RHEA-COMP:10350"/>
        <dbReference type="Rhea" id="RHEA-COMP:14399"/>
        <dbReference type="ChEBI" id="CHEBI:15377"/>
        <dbReference type="ChEBI" id="CHEBI:15378"/>
        <dbReference type="ChEBI" id="CHEBI:16301"/>
        <dbReference type="ChEBI" id="CHEBI:16480"/>
        <dbReference type="ChEBI" id="CHEBI:29033"/>
        <dbReference type="ChEBI" id="CHEBI:29034"/>
        <dbReference type="EC" id="1.7.2.1"/>
    </reaction>
</comment>
<feature type="transmembrane region" description="Helical" evidence="13">
    <location>
        <begin position="381"/>
        <end position="399"/>
    </location>
</feature>
<evidence type="ECO:0000256" key="8">
    <source>
        <dbReference type="ARBA" id="ARBA00022737"/>
    </source>
</evidence>
<dbReference type="InterPro" id="IPR008972">
    <property type="entry name" value="Cupredoxin"/>
</dbReference>
<comment type="cofactor">
    <cofactor evidence="2">
        <name>Cu(2+)</name>
        <dbReference type="ChEBI" id="CHEBI:29036"/>
    </cofactor>
</comment>
<comment type="cofactor">
    <cofactor evidence="1">
        <name>Cu(+)</name>
        <dbReference type="ChEBI" id="CHEBI:49552"/>
    </cofactor>
</comment>
<feature type="transmembrane region" description="Helical" evidence="13">
    <location>
        <begin position="203"/>
        <end position="226"/>
    </location>
</feature>
<keyword evidence="7" id="KW-0479">Metal-binding</keyword>
<feature type="domain" description="EfeO-type cupredoxin-like" evidence="15">
    <location>
        <begin position="492"/>
        <end position="556"/>
    </location>
</feature>
<comment type="caution">
    <text evidence="16">The sequence shown here is derived from an EMBL/GenBank/DDBJ whole genome shotgun (WGS) entry which is preliminary data.</text>
</comment>
<evidence type="ECO:0000256" key="4">
    <source>
        <dbReference type="ARBA" id="ARBA00011233"/>
    </source>
</evidence>
<keyword evidence="13" id="KW-0472">Membrane</keyword>
<dbReference type="EC" id="1.7.2.1" evidence="5"/>
<dbReference type="PANTHER" id="PTHR11709:SF394">
    <property type="entry name" value="FI03373P-RELATED"/>
    <property type="match status" value="1"/>
</dbReference>
<keyword evidence="13" id="KW-0812">Transmembrane</keyword>
<dbReference type="CDD" id="cd11020">
    <property type="entry name" value="CuRO_1_CuNIR"/>
    <property type="match status" value="1"/>
</dbReference>
<reference evidence="17" key="1">
    <citation type="journal article" date="2019" name="Int. J. Syst. Evol. Microbiol.">
        <title>The Global Catalogue of Microorganisms (GCM) 10K type strain sequencing project: providing services to taxonomists for standard genome sequencing and annotation.</title>
        <authorList>
            <consortium name="The Broad Institute Genomics Platform"/>
            <consortium name="The Broad Institute Genome Sequencing Center for Infectious Disease"/>
            <person name="Wu L."/>
            <person name="Ma J."/>
        </authorList>
    </citation>
    <scope>NUCLEOTIDE SEQUENCE [LARGE SCALE GENOMIC DNA]</scope>
    <source>
        <strain evidence="17">JCM 15628</strain>
    </source>
</reference>